<dbReference type="EMBL" id="WJHE01001074">
    <property type="protein sequence ID" value="MST34572.1"/>
    <property type="molecule type" value="Genomic_DNA"/>
</dbReference>
<dbReference type="SMART" id="SM01234">
    <property type="entry name" value="Haemolytic"/>
    <property type="match status" value="1"/>
</dbReference>
<keyword evidence="2" id="KW-1185">Reference proteome</keyword>
<evidence type="ECO:0000313" key="2">
    <source>
        <dbReference type="Proteomes" id="UP000437736"/>
    </source>
</evidence>
<dbReference type="Proteomes" id="UP000437736">
    <property type="component" value="Unassembled WGS sequence"/>
</dbReference>
<accession>A0ABW9QZB7</accession>
<dbReference type="PANTHER" id="PTHR33383:SF1">
    <property type="entry name" value="MEMBRANE PROTEIN INSERTION EFFICIENCY FACTOR-RELATED"/>
    <property type="match status" value="1"/>
</dbReference>
<dbReference type="PANTHER" id="PTHR33383">
    <property type="entry name" value="MEMBRANE PROTEIN INSERTION EFFICIENCY FACTOR-RELATED"/>
    <property type="match status" value="1"/>
</dbReference>
<evidence type="ECO:0000313" key="1">
    <source>
        <dbReference type="EMBL" id="MST34572.1"/>
    </source>
</evidence>
<reference evidence="1 2" key="1">
    <citation type="submission" date="2019-11" db="EMBL/GenBank/DDBJ databases">
        <title>Acidiferrimicrobium australis gen. nov., sp. nov., an acidophilic and obligately heterotrophic, member of the Actinobacteria that catalyses dissimilatory oxido- reduction of iron isolated from metal-rich acidic water in Chile.</title>
        <authorList>
            <person name="Gonzalez D."/>
            <person name="Huber K."/>
            <person name="Hedrich S."/>
            <person name="Rojas-Villalobos C."/>
            <person name="Quatrini R."/>
            <person name="Dinamarca M.A."/>
            <person name="Schwarz A."/>
            <person name="Canales C."/>
            <person name="Nancucheo I."/>
        </authorList>
    </citation>
    <scope>NUCLEOTIDE SEQUENCE [LARGE SCALE GENOMIC DNA]</scope>
    <source>
        <strain evidence="1 2">USS-CCA1</strain>
    </source>
</reference>
<gene>
    <name evidence="1" type="primary">yidD</name>
    <name evidence="1" type="ORF">GHK86_17820</name>
</gene>
<comment type="caution">
    <text evidence="1">The sequence shown here is derived from an EMBL/GenBank/DDBJ whole genome shotgun (WGS) entry which is preliminary data.</text>
</comment>
<sequence length="64" mass="6981">MALIRGYQVARAGRVSLCRFTPSCSQYALEAIDRHGARRGIVLAARRLARCRPGGPFGLDPVPE</sequence>
<dbReference type="InterPro" id="IPR002696">
    <property type="entry name" value="Membr_insert_effic_factor_YidD"/>
</dbReference>
<name>A0ABW9QZB7_9ACTN</name>
<organism evidence="1 2">
    <name type="scientific">Acidiferrimicrobium australe</name>
    <dbReference type="NCBI Taxonomy" id="2664430"/>
    <lineage>
        <taxon>Bacteria</taxon>
        <taxon>Bacillati</taxon>
        <taxon>Actinomycetota</taxon>
        <taxon>Acidimicrobiia</taxon>
        <taxon>Acidimicrobiales</taxon>
        <taxon>Acidimicrobiaceae</taxon>
        <taxon>Acidiferrimicrobium</taxon>
    </lineage>
</organism>
<protein>
    <submittedName>
        <fullName evidence="1">Membrane protein insertion efficiency factor YidD</fullName>
    </submittedName>
</protein>
<dbReference type="NCBIfam" id="TIGR00278">
    <property type="entry name" value="membrane protein insertion efficiency factor YidD"/>
    <property type="match status" value="1"/>
</dbReference>
<dbReference type="Pfam" id="PF01809">
    <property type="entry name" value="YidD"/>
    <property type="match status" value="1"/>
</dbReference>
<proteinExistence type="predicted"/>